<evidence type="ECO:0000259" key="2">
    <source>
        <dbReference type="Pfam" id="PF01425"/>
    </source>
</evidence>
<gene>
    <name evidence="4" type="primary">atzF</name>
    <name evidence="4" type="ORF">E0H26_14700</name>
</gene>
<name>A0A4R0GK29_9ACTN</name>
<dbReference type="GO" id="GO:0004039">
    <property type="term" value="F:allophanate hydrolase activity"/>
    <property type="evidence" value="ECO:0007669"/>
    <property type="project" value="UniProtKB-EC"/>
</dbReference>
<dbReference type="SUPFAM" id="SSF75304">
    <property type="entry name" value="Amidase signature (AS) enzymes"/>
    <property type="match status" value="1"/>
</dbReference>
<feature type="domain" description="Allophanate hydrolase C-terminal" evidence="3">
    <location>
        <begin position="520"/>
        <end position="646"/>
    </location>
</feature>
<dbReference type="Gene3D" id="3.90.1300.10">
    <property type="entry name" value="Amidase signature (AS) domain"/>
    <property type="match status" value="1"/>
</dbReference>
<dbReference type="OrthoDB" id="182039at2"/>
<keyword evidence="5" id="KW-1185">Reference proteome</keyword>
<dbReference type="Pfam" id="PF01425">
    <property type="entry name" value="Amidase"/>
    <property type="match status" value="1"/>
</dbReference>
<dbReference type="EC" id="3.5.1.54" evidence="4"/>
<proteinExistence type="predicted"/>
<dbReference type="InterPro" id="IPR014085">
    <property type="entry name" value="Allophanate_hydrolase"/>
</dbReference>
<evidence type="ECO:0000313" key="5">
    <source>
        <dbReference type="Proteomes" id="UP000292274"/>
    </source>
</evidence>
<comment type="caution">
    <text evidence="4">The sequence shown here is derived from an EMBL/GenBank/DDBJ whole genome shotgun (WGS) entry which is preliminary data.</text>
</comment>
<dbReference type="InterPro" id="IPR036928">
    <property type="entry name" value="AS_sf"/>
</dbReference>
<protein>
    <submittedName>
        <fullName evidence="4">Allophanate hydrolase</fullName>
        <ecNumber evidence="4">3.5.1.54</ecNumber>
    </submittedName>
</protein>
<reference evidence="4 5" key="1">
    <citation type="submission" date="2019-02" db="EMBL/GenBank/DDBJ databases">
        <title>Jishengella sp. nov., isolated from a root of Zingiber montanum.</title>
        <authorList>
            <person name="Kuncharoen N."/>
            <person name="Kudo T."/>
            <person name="Masahiro Y."/>
            <person name="Ohkuma M."/>
            <person name="Tanasupawat S."/>
        </authorList>
    </citation>
    <scope>NUCLEOTIDE SEQUENCE [LARGE SCALE GENOMIC DNA]</scope>
    <source>
        <strain evidence="4 5">PLAI 1-1</strain>
    </source>
</reference>
<evidence type="ECO:0000259" key="3">
    <source>
        <dbReference type="Pfam" id="PF21986"/>
    </source>
</evidence>
<evidence type="ECO:0000256" key="1">
    <source>
        <dbReference type="SAM" id="MobiDB-lite"/>
    </source>
</evidence>
<organism evidence="4 5">
    <name type="scientific">Micromonospora zingiberis</name>
    <dbReference type="NCBI Taxonomy" id="2053011"/>
    <lineage>
        <taxon>Bacteria</taxon>
        <taxon>Bacillati</taxon>
        <taxon>Actinomycetota</taxon>
        <taxon>Actinomycetes</taxon>
        <taxon>Micromonosporales</taxon>
        <taxon>Micromonosporaceae</taxon>
        <taxon>Micromonospora</taxon>
    </lineage>
</organism>
<dbReference type="Proteomes" id="UP000292274">
    <property type="component" value="Unassembled WGS sequence"/>
</dbReference>
<dbReference type="Gene3D" id="3.10.490.10">
    <property type="entry name" value="Gamma-glutamyl cyclotransferase-like"/>
    <property type="match status" value="1"/>
</dbReference>
<dbReference type="Pfam" id="PF21986">
    <property type="entry name" value="AH_C"/>
    <property type="match status" value="1"/>
</dbReference>
<dbReference type="InterPro" id="IPR053844">
    <property type="entry name" value="AH_C"/>
</dbReference>
<dbReference type="RefSeq" id="WP_131304167.1">
    <property type="nucleotide sequence ID" value="NZ_SJJR01000008.1"/>
</dbReference>
<dbReference type="InterPro" id="IPR000120">
    <property type="entry name" value="Amidase"/>
</dbReference>
<dbReference type="NCBIfam" id="NF006043">
    <property type="entry name" value="PRK08186.1"/>
    <property type="match status" value="1"/>
</dbReference>
<dbReference type="InterPro" id="IPR023631">
    <property type="entry name" value="Amidase_dom"/>
</dbReference>
<evidence type="ECO:0000313" key="4">
    <source>
        <dbReference type="EMBL" id="TCB96852.1"/>
    </source>
</evidence>
<feature type="domain" description="Amidase" evidence="2">
    <location>
        <begin position="49"/>
        <end position="438"/>
    </location>
</feature>
<dbReference type="AlphaFoldDB" id="A0A4R0GK29"/>
<dbReference type="PANTHER" id="PTHR11895:SF169">
    <property type="entry name" value="GLUTAMYL-TRNA(GLN) AMIDOTRANSFERASE"/>
    <property type="match status" value="1"/>
</dbReference>
<keyword evidence="4" id="KW-0378">Hydrolase</keyword>
<dbReference type="EMBL" id="SJJR01000008">
    <property type="protein sequence ID" value="TCB96852.1"/>
    <property type="molecule type" value="Genomic_DNA"/>
</dbReference>
<dbReference type="NCBIfam" id="TIGR02713">
    <property type="entry name" value="allophanate_hyd"/>
    <property type="match status" value="1"/>
</dbReference>
<feature type="region of interest" description="Disordered" evidence="1">
    <location>
        <begin position="480"/>
        <end position="509"/>
    </location>
</feature>
<dbReference type="PANTHER" id="PTHR11895">
    <property type="entry name" value="TRANSAMIDASE"/>
    <property type="match status" value="1"/>
</dbReference>
<sequence>MPERIGSVSELRTAYLRAEFTPIELVERVLAGMPEQDGGPVWISTVPADRLRARAASLMADGDAGALPLYGIPFAVKDNIDAAGLPTTAGCPDFGYQASTDAPVVRRLLDAGALLVGKTNLDQFATGLTGARSPYGSCESVFGGGLISGGSSSGSAVAVAAGQVAFALGTDTAGSGRVPAAFNGIVGLKPTRGLLSTAGVVPACRSLDCVSIFAPNVGDAVDVLHAARGVSAADPWGRPLPVERVPARTPGTLRLGVPRAEDLEFFGDAGQSVRFAAGVQRLGALVEGARSVSLGAFIEAGELLYHGPWVAERLTGLDGFLREHPESVLPVTRTVLETGRRHDAIDAFRGQHRLRALRAQVDQLWQEIDVLVVPTVGTTFTLAEIAEDPIGRNAMLGRYTQFTNLLDLAAVTIPNGFTAAGRPASLTLVGPAFSDTTLARLAAEFTAATAATATAAPATAAASATEPAGAPARTDLAATTAGHEPARAATAGNERAGTGADRVTAGSRAGQPAAYPAEVLVAVVGRHLSGESRNAELTDRGAVLVEATRTAPRYRLYRLPSSDGDGLPGLLRVAESTPDGRSIEVELWRLPVTAVGGLLAGVPAPLSLGWIRLGDGRQVLGFLCEAYAVGADAEDISAAGGWRAYRRSVARR</sequence>
<accession>A0A4R0GK29</accession>
<dbReference type="Gene3D" id="1.20.58.1700">
    <property type="match status" value="1"/>
</dbReference>